<evidence type="ECO:0000256" key="4">
    <source>
        <dbReference type="PROSITE-ProRule" id="PRU00175"/>
    </source>
</evidence>
<feature type="region of interest" description="Disordered" evidence="5">
    <location>
        <begin position="309"/>
        <end position="341"/>
    </location>
</feature>
<evidence type="ECO:0000256" key="5">
    <source>
        <dbReference type="SAM" id="MobiDB-lite"/>
    </source>
</evidence>
<protein>
    <submittedName>
        <fullName evidence="8">Uncharacterized protein</fullName>
    </submittedName>
</protein>
<dbReference type="Gene3D" id="3.40.50.10190">
    <property type="entry name" value="BRCT domain"/>
    <property type="match status" value="1"/>
</dbReference>
<evidence type="ECO:0000313" key="8">
    <source>
        <dbReference type="EMBL" id="CAA7409710.1"/>
    </source>
</evidence>
<keyword evidence="9" id="KW-1185">Reference proteome</keyword>
<dbReference type="SMART" id="SM00184">
    <property type="entry name" value="RING"/>
    <property type="match status" value="1"/>
</dbReference>
<keyword evidence="1" id="KW-0479">Metal-binding</keyword>
<evidence type="ECO:0000313" key="9">
    <source>
        <dbReference type="Proteomes" id="UP000663760"/>
    </source>
</evidence>
<dbReference type="PROSITE" id="PS50172">
    <property type="entry name" value="BRCT"/>
    <property type="match status" value="1"/>
</dbReference>
<dbReference type="Pfam" id="PF13639">
    <property type="entry name" value="zf-RING_2"/>
    <property type="match status" value="1"/>
</dbReference>
<reference evidence="8" key="1">
    <citation type="submission" date="2020-02" db="EMBL/GenBank/DDBJ databases">
        <authorList>
            <person name="Scholz U."/>
            <person name="Mascher M."/>
            <person name="Fiebig A."/>
        </authorList>
    </citation>
    <scope>NUCLEOTIDE SEQUENCE</scope>
</reference>
<gene>
    <name evidence="8" type="ORF">SI8410_16020388</name>
</gene>
<sequence>MEDGSSKRRLVRGSRDLIFAALAFFVPIFRQEIVSKWISLFDSVLGSECCAAEGMENVIASVSGYHGRERFKLIKLITQTGAHYVGTMARSTTHLVCWELDGNKYNLARSFGTKIVSHGWFEDCLKKGRRIPERPYLMQSGRQVGPILWEVPKEDKHAKRKGENPENAKQDVLFDLSNTFDDARNQGNSSRHCENEVPRSHLLDKPGCASISRPHSCGQKTNLCDRIENSESTERKSRKLRRRSRTADFSVHAVLEANRRAEISYLRDISDSDSISSDDLVNRQVPPPENNSDETSQAADGLEDIVELNSFPDPNEITPQKQHGKCGMSQREDREASPSIDPFRSPAELSCVICWTDFSSTRGVLACGHRFCYTCIKGWADCMASKRKVSTCPLCKASFSSITKVDSAASSDQKIYSQTLPPSSSSDAADICLPPNDLDSFIGSQASELV</sequence>
<dbReference type="PANTHER" id="PTHR47776:SF2">
    <property type="entry name" value="RING-TYPE E3 UBIQUITIN TRANSFERASE BRCA1"/>
    <property type="match status" value="1"/>
</dbReference>
<dbReference type="PROSITE" id="PS00518">
    <property type="entry name" value="ZF_RING_1"/>
    <property type="match status" value="1"/>
</dbReference>
<feature type="domain" description="BRCT" evidence="7">
    <location>
        <begin position="53"/>
        <end position="138"/>
    </location>
</feature>
<dbReference type="SUPFAM" id="SSF57850">
    <property type="entry name" value="RING/U-box"/>
    <property type="match status" value="1"/>
</dbReference>
<dbReference type="SMART" id="SM00292">
    <property type="entry name" value="BRCT"/>
    <property type="match status" value="1"/>
</dbReference>
<proteinExistence type="predicted"/>
<name>A0A7I8LIU9_SPIIN</name>
<evidence type="ECO:0000256" key="3">
    <source>
        <dbReference type="ARBA" id="ARBA00022833"/>
    </source>
</evidence>
<keyword evidence="2 4" id="KW-0863">Zinc-finger</keyword>
<organism evidence="8 9">
    <name type="scientific">Spirodela intermedia</name>
    <name type="common">Intermediate duckweed</name>
    <dbReference type="NCBI Taxonomy" id="51605"/>
    <lineage>
        <taxon>Eukaryota</taxon>
        <taxon>Viridiplantae</taxon>
        <taxon>Streptophyta</taxon>
        <taxon>Embryophyta</taxon>
        <taxon>Tracheophyta</taxon>
        <taxon>Spermatophyta</taxon>
        <taxon>Magnoliopsida</taxon>
        <taxon>Liliopsida</taxon>
        <taxon>Araceae</taxon>
        <taxon>Lemnoideae</taxon>
        <taxon>Spirodela</taxon>
    </lineage>
</organism>
<dbReference type="Gene3D" id="3.30.40.10">
    <property type="entry name" value="Zinc/RING finger domain, C3HC4 (zinc finger)"/>
    <property type="match status" value="1"/>
</dbReference>
<evidence type="ECO:0000256" key="1">
    <source>
        <dbReference type="ARBA" id="ARBA00022723"/>
    </source>
</evidence>
<evidence type="ECO:0000256" key="2">
    <source>
        <dbReference type="ARBA" id="ARBA00022771"/>
    </source>
</evidence>
<dbReference type="InterPro" id="IPR017907">
    <property type="entry name" value="Znf_RING_CS"/>
</dbReference>
<dbReference type="EMBL" id="LR746279">
    <property type="protein sequence ID" value="CAA7409710.1"/>
    <property type="molecule type" value="Genomic_DNA"/>
</dbReference>
<dbReference type="Proteomes" id="UP000663760">
    <property type="component" value="Chromosome 16"/>
</dbReference>
<dbReference type="PROSITE" id="PS50089">
    <property type="entry name" value="ZF_RING_2"/>
    <property type="match status" value="1"/>
</dbReference>
<evidence type="ECO:0000259" key="7">
    <source>
        <dbReference type="PROSITE" id="PS50172"/>
    </source>
</evidence>
<dbReference type="OrthoDB" id="251770at2759"/>
<dbReference type="GO" id="GO:0008270">
    <property type="term" value="F:zinc ion binding"/>
    <property type="evidence" value="ECO:0007669"/>
    <property type="project" value="UniProtKB-KW"/>
</dbReference>
<dbReference type="InterPro" id="IPR013083">
    <property type="entry name" value="Znf_RING/FYVE/PHD"/>
</dbReference>
<dbReference type="InterPro" id="IPR036420">
    <property type="entry name" value="BRCT_dom_sf"/>
</dbReference>
<dbReference type="InterPro" id="IPR001841">
    <property type="entry name" value="Znf_RING"/>
</dbReference>
<dbReference type="InterPro" id="IPR001357">
    <property type="entry name" value="BRCT_dom"/>
</dbReference>
<dbReference type="AlphaFoldDB" id="A0A7I8LIU9"/>
<feature type="domain" description="RING-type" evidence="6">
    <location>
        <begin position="351"/>
        <end position="396"/>
    </location>
</feature>
<evidence type="ECO:0000259" key="6">
    <source>
        <dbReference type="PROSITE" id="PS50089"/>
    </source>
</evidence>
<dbReference type="Pfam" id="PF12738">
    <property type="entry name" value="PTCB-BRCT"/>
    <property type="match status" value="1"/>
</dbReference>
<dbReference type="PANTHER" id="PTHR47776">
    <property type="entry name" value="F5A8.9 PROTEIN"/>
    <property type="match status" value="1"/>
</dbReference>
<dbReference type="SUPFAM" id="SSF52113">
    <property type="entry name" value="BRCT domain"/>
    <property type="match status" value="1"/>
</dbReference>
<keyword evidence="3" id="KW-0862">Zinc</keyword>
<feature type="region of interest" description="Disordered" evidence="5">
    <location>
        <begin position="275"/>
        <end position="297"/>
    </location>
</feature>
<accession>A0A7I8LIU9</accession>